<organism evidence="1 2">
    <name type="scientific">Eumeta variegata</name>
    <name type="common">Bagworm moth</name>
    <name type="synonym">Eumeta japonica</name>
    <dbReference type="NCBI Taxonomy" id="151549"/>
    <lineage>
        <taxon>Eukaryota</taxon>
        <taxon>Metazoa</taxon>
        <taxon>Ecdysozoa</taxon>
        <taxon>Arthropoda</taxon>
        <taxon>Hexapoda</taxon>
        <taxon>Insecta</taxon>
        <taxon>Pterygota</taxon>
        <taxon>Neoptera</taxon>
        <taxon>Endopterygota</taxon>
        <taxon>Lepidoptera</taxon>
        <taxon>Glossata</taxon>
        <taxon>Ditrysia</taxon>
        <taxon>Tineoidea</taxon>
        <taxon>Psychidae</taxon>
        <taxon>Oiketicinae</taxon>
        <taxon>Eumeta</taxon>
    </lineage>
</organism>
<name>A0A4C1YIP0_EUMVA</name>
<proteinExistence type="predicted"/>
<gene>
    <name evidence="1" type="ORF">EVAR_42376_1</name>
</gene>
<keyword evidence="2" id="KW-1185">Reference proteome</keyword>
<evidence type="ECO:0000313" key="2">
    <source>
        <dbReference type="Proteomes" id="UP000299102"/>
    </source>
</evidence>
<sequence>MSVRDMKSFPRFSGGRFVVRSMVGVRRRAHLAFDERVHFISASVTVAVPCRSRVRRAQGGLCLLPWVSGATSTELRAAGRFCDVDRTRGGGSCPEGRSHTSDGYQYLPPYAKSEGLLFEPESILVREFTSCGAHPRASINPFWSKSAIGDF</sequence>
<comment type="caution">
    <text evidence="1">The sequence shown here is derived from an EMBL/GenBank/DDBJ whole genome shotgun (WGS) entry which is preliminary data.</text>
</comment>
<protein>
    <submittedName>
        <fullName evidence="1">Uncharacterized protein</fullName>
    </submittedName>
</protein>
<dbReference type="Proteomes" id="UP000299102">
    <property type="component" value="Unassembled WGS sequence"/>
</dbReference>
<accession>A0A4C1YIP0</accession>
<dbReference type="AlphaFoldDB" id="A0A4C1YIP0"/>
<evidence type="ECO:0000313" key="1">
    <source>
        <dbReference type="EMBL" id="GBP75133.1"/>
    </source>
</evidence>
<reference evidence="1 2" key="1">
    <citation type="journal article" date="2019" name="Commun. Biol.">
        <title>The bagworm genome reveals a unique fibroin gene that provides high tensile strength.</title>
        <authorList>
            <person name="Kono N."/>
            <person name="Nakamura H."/>
            <person name="Ohtoshi R."/>
            <person name="Tomita M."/>
            <person name="Numata K."/>
            <person name="Arakawa K."/>
        </authorList>
    </citation>
    <scope>NUCLEOTIDE SEQUENCE [LARGE SCALE GENOMIC DNA]</scope>
</reference>
<dbReference type="EMBL" id="BGZK01001237">
    <property type="protein sequence ID" value="GBP75133.1"/>
    <property type="molecule type" value="Genomic_DNA"/>
</dbReference>